<protein>
    <submittedName>
        <fullName evidence="6">Unannotated protein</fullName>
    </submittedName>
</protein>
<dbReference type="CDD" id="cd06558">
    <property type="entry name" value="crotonase-like"/>
    <property type="match status" value="1"/>
</dbReference>
<proteinExistence type="inferred from homology"/>
<keyword evidence="4" id="KW-0443">Lipid metabolism</keyword>
<comment type="pathway">
    <text evidence="1">Lipid metabolism; fatty acid beta-oxidation.</text>
</comment>
<evidence type="ECO:0000256" key="5">
    <source>
        <dbReference type="ARBA" id="ARBA00023235"/>
    </source>
</evidence>
<dbReference type="FunFam" id="1.10.12.10:FF:000004">
    <property type="entry name" value="Delta3,5-delta2,4-dienoyl-CoA isomerase"/>
    <property type="match status" value="1"/>
</dbReference>
<comment type="similarity">
    <text evidence="2">Belongs to the enoyl-CoA hydratase/isomerase family.</text>
</comment>
<evidence type="ECO:0000256" key="3">
    <source>
        <dbReference type="ARBA" id="ARBA00022832"/>
    </source>
</evidence>
<dbReference type="EMBL" id="CAFAAB010000185">
    <property type="protein sequence ID" value="CAB4792312.1"/>
    <property type="molecule type" value="Genomic_DNA"/>
</dbReference>
<dbReference type="AlphaFoldDB" id="A0A6J6X6G8"/>
<keyword evidence="5" id="KW-0413">Isomerase</keyword>
<accession>A0A6J6X6G8</accession>
<dbReference type="InterPro" id="IPR014748">
    <property type="entry name" value="Enoyl-CoA_hydra_C"/>
</dbReference>
<evidence type="ECO:0000256" key="2">
    <source>
        <dbReference type="ARBA" id="ARBA00005254"/>
    </source>
</evidence>
<gene>
    <name evidence="6" type="ORF">UFOPK2958_01310</name>
</gene>
<organism evidence="6">
    <name type="scientific">freshwater metagenome</name>
    <dbReference type="NCBI Taxonomy" id="449393"/>
    <lineage>
        <taxon>unclassified sequences</taxon>
        <taxon>metagenomes</taxon>
        <taxon>ecological metagenomes</taxon>
    </lineage>
</organism>
<dbReference type="GO" id="GO:0006635">
    <property type="term" value="P:fatty acid beta-oxidation"/>
    <property type="evidence" value="ECO:0007669"/>
    <property type="project" value="UniProtKB-UniPathway"/>
</dbReference>
<sequence>MSFESPVLTLEVQGHVATLWLDRVEARNAMGRDLWQDLPRAAAEVAGNNDVRVLIIAARGPHFTVGLDLKQMGSNFVGGGTDRSAAQKSESLYRDVRKMQDAITCFAELKIPVIAAVHGYCIGGGIDLICAADVRYASSDAIFSVREAKVAIVADLGTLQRLPKIVSAGHVAELAFTGKDISAARAERIGLVNDVVDGSADEVYAKALELATEIAANSPLVVAGTKTVLAANEGRTVQEGLEFVAAWNTMYLQSNDLIEAMAAFMEKRQPTFRGN</sequence>
<dbReference type="Gene3D" id="1.10.12.10">
    <property type="entry name" value="Lyase 2-enoyl-coa Hydratase, Chain A, domain 2"/>
    <property type="match status" value="1"/>
</dbReference>
<dbReference type="InterPro" id="IPR045002">
    <property type="entry name" value="Ech1-like"/>
</dbReference>
<dbReference type="InterPro" id="IPR001753">
    <property type="entry name" value="Enoyl-CoA_hydra/iso"/>
</dbReference>
<evidence type="ECO:0000256" key="1">
    <source>
        <dbReference type="ARBA" id="ARBA00005005"/>
    </source>
</evidence>
<dbReference type="SUPFAM" id="SSF52096">
    <property type="entry name" value="ClpP/crotonase"/>
    <property type="match status" value="1"/>
</dbReference>
<dbReference type="Gene3D" id="3.90.226.10">
    <property type="entry name" value="2-enoyl-CoA Hydratase, Chain A, domain 1"/>
    <property type="match status" value="1"/>
</dbReference>
<keyword evidence="3" id="KW-0276">Fatty acid metabolism</keyword>
<dbReference type="InterPro" id="IPR029045">
    <property type="entry name" value="ClpP/crotonase-like_dom_sf"/>
</dbReference>
<dbReference type="GO" id="GO:0016853">
    <property type="term" value="F:isomerase activity"/>
    <property type="evidence" value="ECO:0007669"/>
    <property type="project" value="UniProtKB-KW"/>
</dbReference>
<evidence type="ECO:0000256" key="4">
    <source>
        <dbReference type="ARBA" id="ARBA00023098"/>
    </source>
</evidence>
<dbReference type="PANTHER" id="PTHR43149">
    <property type="entry name" value="ENOYL-COA HYDRATASE"/>
    <property type="match status" value="1"/>
</dbReference>
<dbReference type="PANTHER" id="PTHR43149:SF1">
    <property type="entry name" value="DELTA(3,5)-DELTA(2,4)-DIENOYL-COA ISOMERASE, MITOCHONDRIAL"/>
    <property type="match status" value="1"/>
</dbReference>
<reference evidence="6" key="1">
    <citation type="submission" date="2020-05" db="EMBL/GenBank/DDBJ databases">
        <authorList>
            <person name="Chiriac C."/>
            <person name="Salcher M."/>
            <person name="Ghai R."/>
            <person name="Kavagutti S V."/>
        </authorList>
    </citation>
    <scope>NUCLEOTIDE SEQUENCE</scope>
</reference>
<name>A0A6J6X6G8_9ZZZZ</name>
<evidence type="ECO:0000313" key="6">
    <source>
        <dbReference type="EMBL" id="CAB4792312.1"/>
    </source>
</evidence>
<dbReference type="UniPathway" id="UPA00659"/>
<dbReference type="NCBIfam" id="NF004794">
    <property type="entry name" value="PRK06142.1"/>
    <property type="match status" value="1"/>
</dbReference>
<dbReference type="Pfam" id="PF00378">
    <property type="entry name" value="ECH_1"/>
    <property type="match status" value="1"/>
</dbReference>